<gene>
    <name evidence="1" type="ORF">L9F63_000668</name>
</gene>
<evidence type="ECO:0000313" key="2">
    <source>
        <dbReference type="Proteomes" id="UP001233999"/>
    </source>
</evidence>
<sequence length="130" mass="14443">MIIYISWKIVKINSNKILCFRLVLLATCNAGVVQWVGNLTSSVVSSEQHDFPPDFVLGFHQHVLPGEAVLNMQPEEPGGLDVILEAEELHGTCDCWNTTEDGRDVEVECRCGGEELVDIPHNMAADVHRM</sequence>
<evidence type="ECO:0000313" key="1">
    <source>
        <dbReference type="EMBL" id="KAJ9601200.1"/>
    </source>
</evidence>
<accession>A0AAD8AM21</accession>
<proteinExistence type="predicted"/>
<keyword evidence="2" id="KW-1185">Reference proteome</keyword>
<reference evidence="1" key="2">
    <citation type="submission" date="2023-05" db="EMBL/GenBank/DDBJ databases">
        <authorList>
            <person name="Fouks B."/>
        </authorList>
    </citation>
    <scope>NUCLEOTIDE SEQUENCE</scope>
    <source>
        <strain evidence="1">Stay&amp;Tobe</strain>
        <tissue evidence="1">Testes</tissue>
    </source>
</reference>
<reference evidence="1" key="1">
    <citation type="journal article" date="2023" name="IScience">
        <title>Live-bearing cockroach genome reveals convergent evolutionary mechanisms linked to viviparity in insects and beyond.</title>
        <authorList>
            <person name="Fouks B."/>
            <person name="Harrison M.C."/>
            <person name="Mikhailova A.A."/>
            <person name="Marchal E."/>
            <person name="English S."/>
            <person name="Carruthers M."/>
            <person name="Jennings E.C."/>
            <person name="Chiamaka E.L."/>
            <person name="Frigard R.A."/>
            <person name="Pippel M."/>
            <person name="Attardo G.M."/>
            <person name="Benoit J.B."/>
            <person name="Bornberg-Bauer E."/>
            <person name="Tobe S.S."/>
        </authorList>
    </citation>
    <scope>NUCLEOTIDE SEQUENCE</scope>
    <source>
        <strain evidence="1">Stay&amp;Tobe</strain>
    </source>
</reference>
<organism evidence="1 2">
    <name type="scientific">Diploptera punctata</name>
    <name type="common">Pacific beetle cockroach</name>
    <dbReference type="NCBI Taxonomy" id="6984"/>
    <lineage>
        <taxon>Eukaryota</taxon>
        <taxon>Metazoa</taxon>
        <taxon>Ecdysozoa</taxon>
        <taxon>Arthropoda</taxon>
        <taxon>Hexapoda</taxon>
        <taxon>Insecta</taxon>
        <taxon>Pterygota</taxon>
        <taxon>Neoptera</taxon>
        <taxon>Polyneoptera</taxon>
        <taxon>Dictyoptera</taxon>
        <taxon>Blattodea</taxon>
        <taxon>Blaberoidea</taxon>
        <taxon>Blaberidae</taxon>
        <taxon>Diplopterinae</taxon>
        <taxon>Diploptera</taxon>
    </lineage>
</organism>
<dbReference type="Proteomes" id="UP001233999">
    <property type="component" value="Unassembled WGS sequence"/>
</dbReference>
<protein>
    <submittedName>
        <fullName evidence="1">Uncharacterized protein</fullName>
    </submittedName>
</protein>
<dbReference type="EMBL" id="JASPKZ010000032">
    <property type="protein sequence ID" value="KAJ9601200.1"/>
    <property type="molecule type" value="Genomic_DNA"/>
</dbReference>
<name>A0AAD8AM21_DIPPU</name>
<dbReference type="AlphaFoldDB" id="A0AAD8AM21"/>
<comment type="caution">
    <text evidence="1">The sequence shown here is derived from an EMBL/GenBank/DDBJ whole genome shotgun (WGS) entry which is preliminary data.</text>
</comment>